<evidence type="ECO:0000313" key="11">
    <source>
        <dbReference type="Proteomes" id="UP000683246"/>
    </source>
</evidence>
<dbReference type="GO" id="GO:0047324">
    <property type="term" value="F:phosphoenolpyruvate-glycerone phosphotransferase activity"/>
    <property type="evidence" value="ECO:0007669"/>
    <property type="project" value="UniProtKB-EC"/>
</dbReference>
<dbReference type="InterPro" id="IPR012737">
    <property type="entry name" value="DhaK_L_YcgS"/>
</dbReference>
<evidence type="ECO:0000256" key="1">
    <source>
        <dbReference type="ARBA" id="ARBA00001113"/>
    </source>
</evidence>
<comment type="catalytic activity">
    <reaction evidence="1">
        <text>dihydroxyacetone + phosphoenolpyruvate = dihydroxyacetone phosphate + pyruvate</text>
        <dbReference type="Rhea" id="RHEA:18381"/>
        <dbReference type="ChEBI" id="CHEBI:15361"/>
        <dbReference type="ChEBI" id="CHEBI:16016"/>
        <dbReference type="ChEBI" id="CHEBI:57642"/>
        <dbReference type="ChEBI" id="CHEBI:58702"/>
        <dbReference type="EC" id="2.7.1.121"/>
    </reaction>
</comment>
<comment type="subunit">
    <text evidence="7">Homodimer. The dihydroxyacetone kinase complex is composed of a homodimer of DhaM, a homodimer of DhaK and the subunit DhaL.</text>
</comment>
<dbReference type="KEGG" id="vpy:HZI73_20640"/>
<evidence type="ECO:0000256" key="3">
    <source>
        <dbReference type="ARBA" id="ARBA00012095"/>
    </source>
</evidence>
<proteinExistence type="predicted"/>
<evidence type="ECO:0000256" key="8">
    <source>
        <dbReference type="ARBA" id="ARBA00055771"/>
    </source>
</evidence>
<dbReference type="GO" id="GO:0004371">
    <property type="term" value="F:glycerone kinase activity"/>
    <property type="evidence" value="ECO:0007669"/>
    <property type="project" value="InterPro"/>
</dbReference>
<keyword evidence="11" id="KW-1185">Reference proteome</keyword>
<dbReference type="AlphaFoldDB" id="A0A8J8MN86"/>
<dbReference type="RefSeq" id="WP_212695254.1">
    <property type="nucleotide sequence ID" value="NZ_CP058649.1"/>
</dbReference>
<dbReference type="InterPro" id="IPR036117">
    <property type="entry name" value="DhaL_dom_sf"/>
</dbReference>
<dbReference type="PROSITE" id="PS51480">
    <property type="entry name" value="DHAL"/>
    <property type="match status" value="1"/>
</dbReference>
<dbReference type="Pfam" id="PF02734">
    <property type="entry name" value="Dak2"/>
    <property type="match status" value="1"/>
</dbReference>
<evidence type="ECO:0000313" key="10">
    <source>
        <dbReference type="EMBL" id="QUI24561.1"/>
    </source>
</evidence>
<gene>
    <name evidence="10" type="primary">dhaL</name>
    <name evidence="10" type="ORF">HZI73_20640</name>
</gene>
<dbReference type="SMART" id="SM01120">
    <property type="entry name" value="Dak2"/>
    <property type="match status" value="1"/>
</dbReference>
<keyword evidence="4" id="KW-0808">Transferase</keyword>
<evidence type="ECO:0000259" key="9">
    <source>
        <dbReference type="PROSITE" id="PS51480"/>
    </source>
</evidence>
<dbReference type="Gene3D" id="1.25.40.340">
    <property type="match status" value="1"/>
</dbReference>
<keyword evidence="5 10" id="KW-0418">Kinase</keyword>
<dbReference type="PANTHER" id="PTHR28629">
    <property type="entry name" value="TRIOKINASE/FMN CYCLASE"/>
    <property type="match status" value="1"/>
</dbReference>
<comment type="function">
    <text evidence="8">ADP-binding subunit of the dihydroxyacetone kinase, which is responsible for the phosphoenolpyruvate (PEP)-dependent phosphorylation of dihydroxyacetone. DhaL-ADP is converted to DhaL-ATP via a phosphoryl group transfer from DhaM and transmits it to dihydroxyacetone binds to DhaK.</text>
</comment>
<dbReference type="NCBIfam" id="TIGR02365">
    <property type="entry name" value="dha_L_ycgS"/>
    <property type="match status" value="1"/>
</dbReference>
<reference evidence="10" key="1">
    <citation type="submission" date="2020-07" db="EMBL/GenBank/DDBJ databases">
        <title>Vallitalea pronyensis genome.</title>
        <authorList>
            <person name="Postec A."/>
        </authorList>
    </citation>
    <scope>NUCLEOTIDE SEQUENCE</scope>
    <source>
        <strain evidence="10">FatNI3</strain>
    </source>
</reference>
<evidence type="ECO:0000256" key="7">
    <source>
        <dbReference type="ARBA" id="ARBA00046577"/>
    </source>
</evidence>
<dbReference type="SUPFAM" id="SSF101473">
    <property type="entry name" value="DhaL-like"/>
    <property type="match status" value="1"/>
</dbReference>
<evidence type="ECO:0000256" key="6">
    <source>
        <dbReference type="ARBA" id="ARBA00022798"/>
    </source>
</evidence>
<feature type="domain" description="DhaL" evidence="9">
    <location>
        <begin position="5"/>
        <end position="205"/>
    </location>
</feature>
<evidence type="ECO:0000256" key="5">
    <source>
        <dbReference type="ARBA" id="ARBA00022777"/>
    </source>
</evidence>
<accession>A0A8J8MN86</accession>
<dbReference type="InterPro" id="IPR004007">
    <property type="entry name" value="DhaL_dom"/>
</dbReference>
<organism evidence="10 11">
    <name type="scientific">Vallitalea pronyensis</name>
    <dbReference type="NCBI Taxonomy" id="1348613"/>
    <lineage>
        <taxon>Bacteria</taxon>
        <taxon>Bacillati</taxon>
        <taxon>Bacillota</taxon>
        <taxon>Clostridia</taxon>
        <taxon>Lachnospirales</taxon>
        <taxon>Vallitaleaceae</taxon>
        <taxon>Vallitalea</taxon>
    </lineage>
</organism>
<dbReference type="EMBL" id="CP058649">
    <property type="protein sequence ID" value="QUI24561.1"/>
    <property type="molecule type" value="Genomic_DNA"/>
</dbReference>
<dbReference type="EC" id="2.7.1.121" evidence="3"/>
<dbReference type="InterPro" id="IPR050861">
    <property type="entry name" value="Dihydroxyacetone_Kinase"/>
</dbReference>
<comment type="pathway">
    <text evidence="2">Polyol metabolism; glycerol degradation.</text>
</comment>
<name>A0A8J8MN86_9FIRM</name>
<dbReference type="PANTHER" id="PTHR28629:SF4">
    <property type="entry name" value="TRIOKINASE_FMN CYCLASE"/>
    <property type="match status" value="1"/>
</dbReference>
<dbReference type="Proteomes" id="UP000683246">
    <property type="component" value="Chromosome"/>
</dbReference>
<protein>
    <recommendedName>
        <fullName evidence="3">phosphoenolpyruvate--glycerone phosphotransferase</fullName>
        <ecNumber evidence="3">2.7.1.121</ecNumber>
    </recommendedName>
</protein>
<keyword evidence="6" id="KW-0319">Glycerol metabolism</keyword>
<evidence type="ECO:0000256" key="2">
    <source>
        <dbReference type="ARBA" id="ARBA00004745"/>
    </source>
</evidence>
<dbReference type="GO" id="GO:0005829">
    <property type="term" value="C:cytosol"/>
    <property type="evidence" value="ECO:0007669"/>
    <property type="project" value="TreeGrafter"/>
</dbReference>
<sequence length="212" mass="22724">MLDSIHVKALLIKIADMFIEKQDELAKLDAVIGDGDHGVTMARGAKAAKAKVEALEEGTCRDYFKLYGRTLVSTLGGAMGPLFGSIFLELSKACKGQEQIGLQAFTHGLKNGMTKVMDLGGAKPGDKTMVDAMDPVVLSMEKSLDDGKSLQEALSLAAKAGEEGVNHTIPLIAKRGRSRYLQEKAIGHQDAGATSYYYLIKTIGEYVQEVSA</sequence>
<dbReference type="FunFam" id="1.25.40.340:FF:000002">
    <property type="entry name" value="Dihydroxyacetone kinase, L subunit"/>
    <property type="match status" value="1"/>
</dbReference>
<evidence type="ECO:0000256" key="4">
    <source>
        <dbReference type="ARBA" id="ARBA00022679"/>
    </source>
</evidence>
<dbReference type="GO" id="GO:0019563">
    <property type="term" value="P:glycerol catabolic process"/>
    <property type="evidence" value="ECO:0007669"/>
    <property type="project" value="TreeGrafter"/>
</dbReference>